<gene>
    <name evidence="1" type="ORF">B1B_14250</name>
</gene>
<sequence length="134" mass="14463">MALLLASGTAERLLTASTLVSGAAALGYEVTIFASYWGLDALRTSGSEVHPPVEPGHGEASQRLEQTLRDRKVPTWRTILRTAKALGNVKVFACSQSMEVLGLRRADLDPLVDEVLGITSFVDRTRGAEATYFV</sequence>
<dbReference type="SUPFAM" id="SSF75169">
    <property type="entry name" value="DsrEFH-like"/>
    <property type="match status" value="1"/>
</dbReference>
<name>T0Z236_9ZZZZ</name>
<evidence type="ECO:0000313" key="1">
    <source>
        <dbReference type="EMBL" id="EQD42016.1"/>
    </source>
</evidence>
<dbReference type="PANTHER" id="PTHR34655">
    <property type="entry name" value="CONSERVED WITHIN P. AEROPHILUM"/>
    <property type="match status" value="1"/>
</dbReference>
<comment type="caution">
    <text evidence="1">The sequence shown here is derived from an EMBL/GenBank/DDBJ whole genome shotgun (WGS) entry which is preliminary data.</text>
</comment>
<proteinExistence type="predicted"/>
<dbReference type="InterPro" id="IPR027396">
    <property type="entry name" value="DsrEFH-like"/>
</dbReference>
<dbReference type="Pfam" id="PF13686">
    <property type="entry name" value="DrsE_2"/>
    <property type="match status" value="1"/>
</dbReference>
<dbReference type="Gene3D" id="3.40.1260.10">
    <property type="entry name" value="DsrEFH-like"/>
    <property type="match status" value="1"/>
</dbReference>
<reference evidence="1" key="2">
    <citation type="journal article" date="2014" name="ISME J.">
        <title>Microbial stratification in low pH oxic and suboxic macroscopic growths along an acid mine drainage.</title>
        <authorList>
            <person name="Mendez-Garcia C."/>
            <person name="Mesa V."/>
            <person name="Sprenger R.R."/>
            <person name="Richter M."/>
            <person name="Diez M.S."/>
            <person name="Solano J."/>
            <person name="Bargiela R."/>
            <person name="Golyshina O.V."/>
            <person name="Manteca A."/>
            <person name="Ramos J.L."/>
            <person name="Gallego J.R."/>
            <person name="Llorente I."/>
            <person name="Martins Dos Santos V.A."/>
            <person name="Jensen O.N."/>
            <person name="Pelaez A.I."/>
            <person name="Sanchez J."/>
            <person name="Ferrer M."/>
        </authorList>
    </citation>
    <scope>NUCLEOTIDE SEQUENCE</scope>
</reference>
<dbReference type="InterPro" id="IPR032836">
    <property type="entry name" value="DsrE2-like"/>
</dbReference>
<reference evidence="1" key="1">
    <citation type="submission" date="2013-08" db="EMBL/GenBank/DDBJ databases">
        <authorList>
            <person name="Mendez C."/>
            <person name="Richter M."/>
            <person name="Ferrer M."/>
            <person name="Sanchez J."/>
        </authorList>
    </citation>
    <scope>NUCLEOTIDE SEQUENCE</scope>
</reference>
<accession>T0Z236</accession>
<organism evidence="1">
    <name type="scientific">mine drainage metagenome</name>
    <dbReference type="NCBI Taxonomy" id="410659"/>
    <lineage>
        <taxon>unclassified sequences</taxon>
        <taxon>metagenomes</taxon>
        <taxon>ecological metagenomes</taxon>
    </lineage>
</organism>
<protein>
    <recommendedName>
        <fullName evidence="2">Peroxiredoxin</fullName>
    </recommendedName>
</protein>
<dbReference type="PANTHER" id="PTHR34655:SF2">
    <property type="entry name" value="PEROXIREDOXIN FAMILY PROTEIN"/>
    <property type="match status" value="1"/>
</dbReference>
<evidence type="ECO:0008006" key="2">
    <source>
        <dbReference type="Google" id="ProtNLM"/>
    </source>
</evidence>
<dbReference type="AlphaFoldDB" id="T0Z236"/>
<dbReference type="EMBL" id="AUZY01009428">
    <property type="protein sequence ID" value="EQD42016.1"/>
    <property type="molecule type" value="Genomic_DNA"/>
</dbReference>